<sequence>MNLEQFREYTAWHHHSNERTYRAPAPPYKLLSVNPSSVQRYHPTLRLDWGLARVEGGGWDDPSNCERIRKTSTYIGLSERFEEEKDWEDTVLYQEVCAEFEHHKTVRGYRTVEEYLRTRCAYLDDLFDSIKREGYRPNEAASHEKPAEDNHFENAYANHLEPLVAIARTGEIYWLEGFHRFAIASILNLDSVPVYVLCRHRQWQETRDELYRTLSSDRPLSDEDKVEHPDMQDIREQ</sequence>
<evidence type="ECO:0000313" key="3">
    <source>
        <dbReference type="Proteomes" id="UP000199607"/>
    </source>
</evidence>
<evidence type="ECO:0008006" key="4">
    <source>
        <dbReference type="Google" id="ProtNLM"/>
    </source>
</evidence>
<dbReference type="Proteomes" id="UP000199607">
    <property type="component" value="Unassembled WGS sequence"/>
</dbReference>
<keyword evidence="3" id="KW-1185">Reference proteome</keyword>
<protein>
    <recommendedName>
        <fullName evidence="4">ParB-like nuclease domain-containing protein</fullName>
    </recommendedName>
</protein>
<feature type="compositionally biased region" description="Basic and acidic residues" evidence="1">
    <location>
        <begin position="219"/>
        <end position="237"/>
    </location>
</feature>
<accession>A0A1I4G960</accession>
<dbReference type="InterPro" id="IPR036086">
    <property type="entry name" value="ParB/Sulfiredoxin_sf"/>
</dbReference>
<name>A0A1I4G960_9EURY</name>
<feature type="region of interest" description="Disordered" evidence="1">
    <location>
        <begin position="214"/>
        <end position="237"/>
    </location>
</feature>
<proteinExistence type="predicted"/>
<evidence type="ECO:0000313" key="2">
    <source>
        <dbReference type="EMBL" id="SFL25847.1"/>
    </source>
</evidence>
<dbReference type="RefSeq" id="WP_245756903.1">
    <property type="nucleotide sequence ID" value="NZ_FOTC01000003.1"/>
</dbReference>
<reference evidence="3" key="1">
    <citation type="submission" date="2016-10" db="EMBL/GenBank/DDBJ databases">
        <authorList>
            <person name="Varghese N."/>
            <person name="Submissions S."/>
        </authorList>
    </citation>
    <scope>NUCLEOTIDE SEQUENCE [LARGE SCALE GENOMIC DNA]</scope>
    <source>
        <strain evidence="3">CGMCC 1.7738</strain>
    </source>
</reference>
<gene>
    <name evidence="2" type="ORF">SAMN04487950_3086</name>
</gene>
<organism evidence="2 3">
    <name type="scientific">Halogranum rubrum</name>
    <dbReference type="NCBI Taxonomy" id="553466"/>
    <lineage>
        <taxon>Archaea</taxon>
        <taxon>Methanobacteriati</taxon>
        <taxon>Methanobacteriota</taxon>
        <taxon>Stenosarchaea group</taxon>
        <taxon>Halobacteria</taxon>
        <taxon>Halobacteriales</taxon>
        <taxon>Haloferacaceae</taxon>
    </lineage>
</organism>
<evidence type="ECO:0000256" key="1">
    <source>
        <dbReference type="SAM" id="MobiDB-lite"/>
    </source>
</evidence>
<dbReference type="SUPFAM" id="SSF110849">
    <property type="entry name" value="ParB/Sulfiredoxin"/>
    <property type="match status" value="1"/>
</dbReference>
<dbReference type="EMBL" id="FOTC01000003">
    <property type="protein sequence ID" value="SFL25847.1"/>
    <property type="molecule type" value="Genomic_DNA"/>
</dbReference>
<dbReference type="AlphaFoldDB" id="A0A1I4G960"/>